<evidence type="ECO:0000313" key="3">
    <source>
        <dbReference type="Proteomes" id="UP000613266"/>
    </source>
</evidence>
<gene>
    <name evidence="2" type="ORF">I7X39_10400</name>
</gene>
<feature type="chain" id="PRO_5036782693" evidence="1">
    <location>
        <begin position="24"/>
        <end position="227"/>
    </location>
</feature>
<evidence type="ECO:0000256" key="1">
    <source>
        <dbReference type="SAM" id="SignalP"/>
    </source>
</evidence>
<name>A0A931NH29_9BURK</name>
<dbReference type="AlphaFoldDB" id="A0A931NH29"/>
<reference evidence="2" key="1">
    <citation type="submission" date="2020-12" db="EMBL/GenBank/DDBJ databases">
        <title>The genome sequence of Inhella sp. 1Y17.</title>
        <authorList>
            <person name="Liu Y."/>
        </authorList>
    </citation>
    <scope>NUCLEOTIDE SEQUENCE</scope>
    <source>
        <strain evidence="2">1Y17</strain>
    </source>
</reference>
<sequence length="227" mass="23123">MPSSLFRAGVSVLALGAALSAQASSISLQTRFSTDGPAPAGTLAELGAYYRDTVSTLAASAPTAGYCDTGVAWFSGLSNQASCAGANGNIAMHIAVEFSLASDVSGFGMQFGPDFGRGGAFFLDGVLLDARNTDMWWNGGLVDPTQHFEALGLSLAAGLHRVDLYGLEGCCDGGQIGRFQLAPTAGWQLFGAGDGLNPAQVPLPASLPLAALALGLALRPGRKLRSA</sequence>
<feature type="signal peptide" evidence="1">
    <location>
        <begin position="1"/>
        <end position="23"/>
    </location>
</feature>
<evidence type="ECO:0000313" key="2">
    <source>
        <dbReference type="EMBL" id="MBH9577308.1"/>
    </source>
</evidence>
<comment type="caution">
    <text evidence="2">The sequence shown here is derived from an EMBL/GenBank/DDBJ whole genome shotgun (WGS) entry which is preliminary data.</text>
</comment>
<dbReference type="Proteomes" id="UP000613266">
    <property type="component" value="Unassembled WGS sequence"/>
</dbReference>
<dbReference type="EMBL" id="JAEDAK010000006">
    <property type="protein sequence ID" value="MBH9577308.1"/>
    <property type="molecule type" value="Genomic_DNA"/>
</dbReference>
<dbReference type="RefSeq" id="WP_198111083.1">
    <property type="nucleotide sequence ID" value="NZ_JAEDAK010000006.1"/>
</dbReference>
<accession>A0A931NH29</accession>
<keyword evidence="3" id="KW-1185">Reference proteome</keyword>
<organism evidence="2 3">
    <name type="scientific">Inhella proteolytica</name>
    <dbReference type="NCBI Taxonomy" id="2795029"/>
    <lineage>
        <taxon>Bacteria</taxon>
        <taxon>Pseudomonadati</taxon>
        <taxon>Pseudomonadota</taxon>
        <taxon>Betaproteobacteria</taxon>
        <taxon>Burkholderiales</taxon>
        <taxon>Sphaerotilaceae</taxon>
        <taxon>Inhella</taxon>
    </lineage>
</organism>
<protein>
    <submittedName>
        <fullName evidence="2">CCXG family PEP-CTERM protein</fullName>
    </submittedName>
</protein>
<dbReference type="NCBIfam" id="NF038118">
    <property type="entry name" value="PEP_CTERM_CCXG"/>
    <property type="match status" value="1"/>
</dbReference>
<proteinExistence type="predicted"/>
<keyword evidence="1" id="KW-0732">Signal</keyword>